<evidence type="ECO:0008006" key="3">
    <source>
        <dbReference type="Google" id="ProtNLM"/>
    </source>
</evidence>
<dbReference type="Proteomes" id="UP001235269">
    <property type="component" value="Unassembled WGS sequence"/>
</dbReference>
<evidence type="ECO:0000313" key="1">
    <source>
        <dbReference type="EMBL" id="MDQ0455565.1"/>
    </source>
</evidence>
<proteinExistence type="predicted"/>
<name>A0ABU0IBG2_9HYPH</name>
<dbReference type="EMBL" id="JAUSWH010000005">
    <property type="protein sequence ID" value="MDQ0455565.1"/>
    <property type="molecule type" value="Genomic_DNA"/>
</dbReference>
<dbReference type="Pfam" id="PF07345">
    <property type="entry name" value="ATPaseInh_sub_z"/>
    <property type="match status" value="1"/>
</dbReference>
<keyword evidence="2" id="KW-1185">Reference proteome</keyword>
<dbReference type="RefSeq" id="WP_307157766.1">
    <property type="nucleotide sequence ID" value="NZ_JAUSWH010000005.1"/>
</dbReference>
<evidence type="ECO:0000313" key="2">
    <source>
        <dbReference type="Proteomes" id="UP001235269"/>
    </source>
</evidence>
<dbReference type="Gene3D" id="1.10.790.20">
    <property type="entry name" value="Domain of unknown function DUF1476"/>
    <property type="match status" value="1"/>
</dbReference>
<organism evidence="1 2">
    <name type="scientific">Rhizobium paknamense</name>
    <dbReference type="NCBI Taxonomy" id="1206817"/>
    <lineage>
        <taxon>Bacteria</taxon>
        <taxon>Pseudomonadati</taxon>
        <taxon>Pseudomonadota</taxon>
        <taxon>Alphaproteobacteria</taxon>
        <taxon>Hyphomicrobiales</taxon>
        <taxon>Rhizobiaceae</taxon>
        <taxon>Rhizobium/Agrobacterium group</taxon>
        <taxon>Rhizobium</taxon>
    </lineage>
</organism>
<dbReference type="InterPro" id="IPR009945">
    <property type="entry name" value="ATPase_inh_sub_z"/>
</dbReference>
<accession>A0ABU0IBG2</accession>
<comment type="caution">
    <text evidence="1">The sequence shown here is derived from an EMBL/GenBank/DDBJ whole genome shotgun (WGS) entry which is preliminary data.</text>
</comment>
<reference evidence="1 2" key="1">
    <citation type="submission" date="2023-07" db="EMBL/GenBank/DDBJ databases">
        <title>Genomic Encyclopedia of Type Strains, Phase IV (KMG-IV): sequencing the most valuable type-strain genomes for metagenomic binning, comparative biology and taxonomic classification.</title>
        <authorList>
            <person name="Goeker M."/>
        </authorList>
    </citation>
    <scope>NUCLEOTIDE SEQUENCE [LARGE SCALE GENOMIC DNA]</scope>
    <source>
        <strain evidence="1 2">DSM 100301</strain>
    </source>
</reference>
<dbReference type="InterPro" id="IPR038293">
    <property type="entry name" value="ATPase_inh_sub_z_sf"/>
</dbReference>
<gene>
    <name evidence="1" type="ORF">QO005_001905</name>
</gene>
<protein>
    <recommendedName>
        <fullName evidence="3">DUF1476 family protein</fullName>
    </recommendedName>
</protein>
<sequence length="110" mass="12322">MTMQVTAHGIEAEMAEADWAADDAPDAIRARRNILFGYWAGERMGLSGAALTRYARQMHLADYIVKGDQDLIVKIQQDFQALNLMISQDDAVRLLRSLHQQALRESGCTD</sequence>